<dbReference type="InterPro" id="IPR053141">
    <property type="entry name" value="Mycobact_SerProt_Inhib_Rv3364c"/>
</dbReference>
<dbReference type="PANTHER" id="PTHR36222">
    <property type="entry name" value="SERINE PROTEASE INHIBITOR RV3364C"/>
    <property type="match status" value="1"/>
</dbReference>
<name>A0A117QXG5_9ACTN</name>
<reference evidence="3 4" key="1">
    <citation type="submission" date="2015-10" db="EMBL/GenBank/DDBJ databases">
        <title>Draft genome sequence of Streptomyces griseorubiginosus DSM 40469, type strain for the species Streptomyces griseorubiginosus.</title>
        <authorList>
            <person name="Ruckert C."/>
            <person name="Winkler A."/>
            <person name="Kalinowski J."/>
            <person name="Kampfer P."/>
            <person name="Glaeser S."/>
        </authorList>
    </citation>
    <scope>NUCLEOTIDE SEQUENCE [LARGE SCALE GENOMIC DNA]</scope>
    <source>
        <strain evidence="3 4">DSM 40469</strain>
    </source>
</reference>
<proteinExistence type="predicted"/>
<dbReference type="RefSeq" id="WP_062245947.1">
    <property type="nucleotide sequence ID" value="NZ_JBPJFL010000003.1"/>
</dbReference>
<accession>A0A117QXG5</accession>
<dbReference type="Proteomes" id="UP000054375">
    <property type="component" value="Unassembled WGS sequence"/>
</dbReference>
<evidence type="ECO:0000313" key="4">
    <source>
        <dbReference type="Proteomes" id="UP000054375"/>
    </source>
</evidence>
<dbReference type="EMBL" id="LMWV01000036">
    <property type="protein sequence ID" value="KUN59503.1"/>
    <property type="molecule type" value="Genomic_DNA"/>
</dbReference>
<evidence type="ECO:0000256" key="1">
    <source>
        <dbReference type="SAM" id="MobiDB-lite"/>
    </source>
</evidence>
<dbReference type="SUPFAM" id="SSF103196">
    <property type="entry name" value="Roadblock/LC7 domain"/>
    <property type="match status" value="1"/>
</dbReference>
<keyword evidence="4" id="KW-1185">Reference proteome</keyword>
<dbReference type="Gene3D" id="3.30.450.30">
    <property type="entry name" value="Dynein light chain 2a, cytoplasmic"/>
    <property type="match status" value="1"/>
</dbReference>
<dbReference type="AlphaFoldDB" id="A0A117QXG5"/>
<dbReference type="PANTHER" id="PTHR36222:SF1">
    <property type="entry name" value="SERINE PROTEASE INHIBITOR RV3364C"/>
    <property type="match status" value="1"/>
</dbReference>
<feature type="region of interest" description="Disordered" evidence="1">
    <location>
        <begin position="122"/>
        <end position="141"/>
    </location>
</feature>
<evidence type="ECO:0000259" key="2">
    <source>
        <dbReference type="SMART" id="SM00960"/>
    </source>
</evidence>
<comment type="caution">
    <text evidence="3">The sequence shown here is derived from an EMBL/GenBank/DDBJ whole genome shotgun (WGS) entry which is preliminary data.</text>
</comment>
<dbReference type="InterPro" id="IPR004942">
    <property type="entry name" value="Roadblock/LAMTOR2_dom"/>
</dbReference>
<feature type="domain" description="Roadblock/LAMTOR2" evidence="2">
    <location>
        <begin position="14"/>
        <end position="102"/>
    </location>
</feature>
<dbReference type="Pfam" id="PF03259">
    <property type="entry name" value="Robl_LC7"/>
    <property type="match status" value="1"/>
</dbReference>
<evidence type="ECO:0000313" key="3">
    <source>
        <dbReference type="EMBL" id="KUN59503.1"/>
    </source>
</evidence>
<gene>
    <name evidence="3" type="ORF">AQJ54_39325</name>
</gene>
<sequence>MNVPTGPTRANKLGWALGNLDVGGVHFAVLASIDGLRMAHSDSTDVDDAERFAAALSGFRSLGTGIATSVGGNGLRQLLLEFDNRFVFITAAGEGALLGVVADTDVQVDLITHRMNELAERLGRELAAPTRQPSEDGDPQR</sequence>
<protein>
    <recommendedName>
        <fullName evidence="2">Roadblock/LAMTOR2 domain-containing protein</fullName>
    </recommendedName>
</protein>
<organism evidence="3 4">
    <name type="scientific">Streptomyces griseorubiginosus</name>
    <dbReference type="NCBI Taxonomy" id="67304"/>
    <lineage>
        <taxon>Bacteria</taxon>
        <taxon>Bacillati</taxon>
        <taxon>Actinomycetota</taxon>
        <taxon>Actinomycetes</taxon>
        <taxon>Kitasatosporales</taxon>
        <taxon>Streptomycetaceae</taxon>
        <taxon>Streptomyces</taxon>
    </lineage>
</organism>
<dbReference type="SMART" id="SM00960">
    <property type="entry name" value="Robl_LC7"/>
    <property type="match status" value="1"/>
</dbReference>